<dbReference type="InterPro" id="IPR013108">
    <property type="entry name" value="Amidohydro_3"/>
</dbReference>
<reference evidence="2" key="1">
    <citation type="submission" date="2020-05" db="EMBL/GenBank/DDBJ databases">
        <authorList>
            <person name="Chiriac C."/>
            <person name="Salcher M."/>
            <person name="Ghai R."/>
            <person name="Kavagutti S V."/>
        </authorList>
    </citation>
    <scope>NUCLEOTIDE SEQUENCE</scope>
</reference>
<accession>A0A6J6C2V7</accession>
<dbReference type="PANTHER" id="PTHR11647:SF1">
    <property type="entry name" value="COLLAPSIN RESPONSE MEDIATOR PROTEIN"/>
    <property type="match status" value="1"/>
</dbReference>
<organism evidence="2">
    <name type="scientific">freshwater metagenome</name>
    <dbReference type="NCBI Taxonomy" id="449393"/>
    <lineage>
        <taxon>unclassified sequences</taxon>
        <taxon>metagenomes</taxon>
        <taxon>ecological metagenomes</taxon>
    </lineage>
</organism>
<feature type="domain" description="Amidohydrolase 3" evidence="1">
    <location>
        <begin position="44"/>
        <end position="566"/>
    </location>
</feature>
<name>A0A6J6C2V7_9ZZZZ</name>
<dbReference type="SUPFAM" id="SSF51556">
    <property type="entry name" value="Metallo-dependent hydrolases"/>
    <property type="match status" value="1"/>
</dbReference>
<dbReference type="GO" id="GO:0016812">
    <property type="term" value="F:hydrolase activity, acting on carbon-nitrogen (but not peptide) bonds, in cyclic amides"/>
    <property type="evidence" value="ECO:0007669"/>
    <property type="project" value="TreeGrafter"/>
</dbReference>
<proteinExistence type="predicted"/>
<gene>
    <name evidence="2" type="ORF">UFOPK1493_00652</name>
</gene>
<dbReference type="AlphaFoldDB" id="A0A6J6C2V7"/>
<dbReference type="Pfam" id="PF07969">
    <property type="entry name" value="Amidohydro_3"/>
    <property type="match status" value="1"/>
</dbReference>
<evidence type="ECO:0000259" key="1">
    <source>
        <dbReference type="Pfam" id="PF07969"/>
    </source>
</evidence>
<dbReference type="PANTHER" id="PTHR11647">
    <property type="entry name" value="HYDRANTOINASE/DIHYDROPYRIMIDINASE FAMILY MEMBER"/>
    <property type="match status" value="1"/>
</dbReference>
<dbReference type="Gene3D" id="2.30.40.10">
    <property type="entry name" value="Urease, subunit C, domain 1"/>
    <property type="match status" value="1"/>
</dbReference>
<evidence type="ECO:0000313" key="2">
    <source>
        <dbReference type="EMBL" id="CAB4545600.1"/>
    </source>
</evidence>
<dbReference type="InterPro" id="IPR050378">
    <property type="entry name" value="Metallo-dep_Hydrolases_sf"/>
</dbReference>
<dbReference type="SUPFAM" id="SSF51338">
    <property type="entry name" value="Composite domain of metallo-dependent hydrolases"/>
    <property type="match status" value="1"/>
</dbReference>
<dbReference type="Gene3D" id="3.20.20.140">
    <property type="entry name" value="Metal-dependent hydrolases"/>
    <property type="match status" value="2"/>
</dbReference>
<dbReference type="EMBL" id="CAEZSR010000014">
    <property type="protein sequence ID" value="CAB4545600.1"/>
    <property type="molecule type" value="Genomic_DNA"/>
</dbReference>
<dbReference type="InterPro" id="IPR011059">
    <property type="entry name" value="Metal-dep_hydrolase_composite"/>
</dbReference>
<sequence>MLDSVIRGGTIVDGTGAPGVRGDVGVRDGRLVQVGGTVTEAAREEIDADGAIVTPGWIDVHTHYDGQVSWDDAMDPSAGNGATTVVMGNCGVGFAPVRPGQEQTLIELMEGVEDIPGTALYEGIEWGRWESFAEYLDYIASRRYALDIGAQIPHGSVRYYVMGERGVANEDATADDIAIQARLVGEAIAAGALGFSTSRTIGHRSLWGSPVPGTFAADEELLAIARAMGAVGRGVFEMIPAGTVGKLEALGGERTTPEAEHALMDAVARASGRPVTFTLVQSPDYAPDTWRRLLEATAQANATGSHLYPQVSSRPIGFVTSLSSYHAFQRRPTYLAMAHLPLDERVREMSKPEVKAAILAEPDVRVDQPGSMANLYQLLQRAAAVVYPLGTPVDYEPEVHECLGARAAARNEDVLSVMYDFLLEDGGRSVGSLMGGGDVHAAQEVLREMLLHPDTVTGLSDAGAHVTLICDASMPTTQLTFWARDRRRGERLPLELLVHKQTARNAALYGLADRGTLAVGLRADLNVIDLDRLTVAPPVAHHDLPAGGTRLIQPVSGYVATLVNGVRTRDHDRDTGARPGTLVRSR</sequence>
<dbReference type="GO" id="GO:0005829">
    <property type="term" value="C:cytosol"/>
    <property type="evidence" value="ECO:0007669"/>
    <property type="project" value="TreeGrafter"/>
</dbReference>
<dbReference type="InterPro" id="IPR032466">
    <property type="entry name" value="Metal_Hydrolase"/>
</dbReference>
<protein>
    <submittedName>
        <fullName evidence="2">Unannotated protein</fullName>
    </submittedName>
</protein>